<evidence type="ECO:0000313" key="14">
    <source>
        <dbReference type="EMBL" id="SQA64094.1"/>
    </source>
</evidence>
<evidence type="ECO:0000256" key="4">
    <source>
        <dbReference type="ARBA" id="ARBA00022519"/>
    </source>
</evidence>
<dbReference type="Gene3D" id="3.30.1890.10">
    <property type="entry name" value="FepE-like"/>
    <property type="match status" value="1"/>
</dbReference>
<sequence>MTQETNNGSNGFRPEAEQIDLIDLVVQVWRGKMTIAICVVVAVLLAAVYLFVAKEKWTSTAIISQPDAAQIASYNTALNILYPTTSPNINDVQVRVIGRYNAAMSALAESLDNQTIPEKLTVEQAVKGQDLPIKISYVGSSAEAAQKQLTQYIQQVDEQIAKELDTDLNDNIKQQTATLQTSLQTQEKVAQEQKDLRIKQIKEALKYAEQSNVTKPQVQQTQDVNQDTLFLLGSEGLSSMVQNEATRPLLFASSYYQTKRNLLDIQSLQVDPKTIHAYRYVMKPSLPIHRDSPKRGLVVVLAVLLGLMVGAGLVLGRNALRTYQAERR</sequence>
<evidence type="ECO:0000256" key="8">
    <source>
        <dbReference type="ARBA" id="ARBA00023136"/>
    </source>
</evidence>
<comment type="pathway">
    <text evidence="2">Bacterial outer membrane biogenesis; lipopolysaccharide biosynthesis.</text>
</comment>
<dbReference type="AlphaFoldDB" id="A0AB38FYN1"/>
<keyword evidence="6" id="KW-0448">Lipopolysaccharide biosynthesis</keyword>
<evidence type="ECO:0000256" key="7">
    <source>
        <dbReference type="ARBA" id="ARBA00022989"/>
    </source>
</evidence>
<gene>
    <name evidence="14" type="primary">wzzB</name>
    <name evidence="14" type="ORF">NCTC11967_03182</name>
</gene>
<dbReference type="Pfam" id="PF02706">
    <property type="entry name" value="Wzz"/>
    <property type="match status" value="1"/>
</dbReference>
<keyword evidence="7 12" id="KW-1133">Transmembrane helix</keyword>
<evidence type="ECO:0000256" key="12">
    <source>
        <dbReference type="SAM" id="Phobius"/>
    </source>
</evidence>
<feature type="domain" description="Polysaccharide chain length determinant N-terminal" evidence="13">
    <location>
        <begin position="17"/>
        <end position="121"/>
    </location>
</feature>
<name>A0AB38FYN1_9ENTR</name>
<dbReference type="GO" id="GO:0005886">
    <property type="term" value="C:plasma membrane"/>
    <property type="evidence" value="ECO:0007669"/>
    <property type="project" value="UniProtKB-SubCell"/>
</dbReference>
<dbReference type="InterPro" id="IPR003856">
    <property type="entry name" value="LPS_length_determ_N"/>
</dbReference>
<comment type="subcellular location">
    <subcellularLocation>
        <location evidence="1">Cell inner membrane</location>
        <topology evidence="1">Multi-pass membrane protein</topology>
    </subcellularLocation>
</comment>
<dbReference type="PANTHER" id="PTHR32309">
    <property type="entry name" value="TYROSINE-PROTEIN KINASE"/>
    <property type="match status" value="1"/>
</dbReference>
<feature type="transmembrane region" description="Helical" evidence="12">
    <location>
        <begin position="296"/>
        <end position="315"/>
    </location>
</feature>
<evidence type="ECO:0000256" key="11">
    <source>
        <dbReference type="ARBA" id="ARBA00042235"/>
    </source>
</evidence>
<keyword evidence="5 12" id="KW-0812">Transmembrane</keyword>
<evidence type="ECO:0000259" key="13">
    <source>
        <dbReference type="Pfam" id="PF02706"/>
    </source>
</evidence>
<dbReference type="EMBL" id="UAVL01000017">
    <property type="protein sequence ID" value="SQA64094.1"/>
    <property type="molecule type" value="Genomic_DNA"/>
</dbReference>
<protein>
    <recommendedName>
        <fullName evidence="10">Chain length determinant protein</fullName>
    </recommendedName>
    <alternativeName>
        <fullName evidence="11">Polysaccharide antigen chain regulator</fullName>
    </alternativeName>
</protein>
<dbReference type="NCBIfam" id="NF012015">
    <property type="entry name" value="PRK15471.1"/>
    <property type="match status" value="1"/>
</dbReference>
<dbReference type="SUPFAM" id="SSF160355">
    <property type="entry name" value="Bacterial polysaccharide co-polymerase-like"/>
    <property type="match status" value="1"/>
</dbReference>
<dbReference type="PANTHER" id="PTHR32309:SF29">
    <property type="entry name" value="CHAIN LENGTH DETERMINANT PROTEIN"/>
    <property type="match status" value="1"/>
</dbReference>
<dbReference type="RefSeq" id="WP_112471377.1">
    <property type="nucleotide sequence ID" value="NZ_DAMADI010000002.1"/>
</dbReference>
<evidence type="ECO:0000256" key="2">
    <source>
        <dbReference type="ARBA" id="ARBA00004756"/>
    </source>
</evidence>
<feature type="transmembrane region" description="Helical" evidence="12">
    <location>
        <begin position="33"/>
        <end position="52"/>
    </location>
</feature>
<evidence type="ECO:0000256" key="6">
    <source>
        <dbReference type="ARBA" id="ARBA00022985"/>
    </source>
</evidence>
<dbReference type="GO" id="GO:0009103">
    <property type="term" value="P:lipopolysaccharide biosynthetic process"/>
    <property type="evidence" value="ECO:0007669"/>
    <property type="project" value="UniProtKB-KW"/>
</dbReference>
<dbReference type="InterPro" id="IPR050445">
    <property type="entry name" value="Bact_polysacc_biosynth/exp"/>
</dbReference>
<dbReference type="Proteomes" id="UP000251313">
    <property type="component" value="Unassembled WGS sequence"/>
</dbReference>
<proteinExistence type="inferred from homology"/>
<accession>A0AB38FYN1</accession>
<reference evidence="14 15" key="1">
    <citation type="submission" date="2018-06" db="EMBL/GenBank/DDBJ databases">
        <authorList>
            <consortium name="Pathogen Informatics"/>
            <person name="Doyle S."/>
        </authorList>
    </citation>
    <scope>NUCLEOTIDE SEQUENCE [LARGE SCALE GENOMIC DNA]</scope>
    <source>
        <strain evidence="14 15">NCTC11967</strain>
    </source>
</reference>
<evidence type="ECO:0000313" key="15">
    <source>
        <dbReference type="Proteomes" id="UP000251313"/>
    </source>
</evidence>
<evidence type="ECO:0000256" key="1">
    <source>
        <dbReference type="ARBA" id="ARBA00004429"/>
    </source>
</evidence>
<evidence type="ECO:0000256" key="3">
    <source>
        <dbReference type="ARBA" id="ARBA00022475"/>
    </source>
</evidence>
<keyword evidence="4" id="KW-0997">Cell inner membrane</keyword>
<comment type="similarity">
    <text evidence="9">Belongs to the WzzB/Cld/Rol family.</text>
</comment>
<evidence type="ECO:0000256" key="9">
    <source>
        <dbReference type="ARBA" id="ARBA00038118"/>
    </source>
</evidence>
<keyword evidence="3" id="KW-1003">Cell membrane</keyword>
<dbReference type="GO" id="GO:0004713">
    <property type="term" value="F:protein tyrosine kinase activity"/>
    <property type="evidence" value="ECO:0007669"/>
    <property type="project" value="TreeGrafter"/>
</dbReference>
<comment type="caution">
    <text evidence="14">The sequence shown here is derived from an EMBL/GenBank/DDBJ whole genome shotgun (WGS) entry which is preliminary data.</text>
</comment>
<keyword evidence="8 12" id="KW-0472">Membrane</keyword>
<evidence type="ECO:0000256" key="5">
    <source>
        <dbReference type="ARBA" id="ARBA00022692"/>
    </source>
</evidence>
<organism evidence="14 15">
    <name type="scientific">Yokenella regensburgei</name>
    <dbReference type="NCBI Taxonomy" id="158877"/>
    <lineage>
        <taxon>Bacteria</taxon>
        <taxon>Pseudomonadati</taxon>
        <taxon>Pseudomonadota</taxon>
        <taxon>Gammaproteobacteria</taxon>
        <taxon>Enterobacterales</taxon>
        <taxon>Enterobacteriaceae</taxon>
        <taxon>Yokenella</taxon>
    </lineage>
</organism>
<evidence type="ECO:0000256" key="10">
    <source>
        <dbReference type="ARBA" id="ARBA00039982"/>
    </source>
</evidence>